<dbReference type="Gene3D" id="2.150.10.10">
    <property type="entry name" value="Serralysin-like metalloprotease, C-terminal"/>
    <property type="match status" value="7"/>
</dbReference>
<evidence type="ECO:0000313" key="4">
    <source>
        <dbReference type="EMBL" id="NDW45664.1"/>
    </source>
</evidence>
<organism evidence="4">
    <name type="scientific">Ruegeria sp. PrR005</name>
    <dbReference type="NCBI Taxonomy" id="2706882"/>
    <lineage>
        <taxon>Bacteria</taxon>
        <taxon>Pseudomonadati</taxon>
        <taxon>Pseudomonadota</taxon>
        <taxon>Alphaproteobacteria</taxon>
        <taxon>Rhodobacterales</taxon>
        <taxon>Roseobacteraceae</taxon>
        <taxon>Ruegeria</taxon>
    </lineage>
</organism>
<proteinExistence type="predicted"/>
<dbReference type="Pfam" id="PF00353">
    <property type="entry name" value="HemolysinCabind"/>
    <property type="match status" value="11"/>
</dbReference>
<evidence type="ECO:0000256" key="1">
    <source>
        <dbReference type="ARBA" id="ARBA00004613"/>
    </source>
</evidence>
<dbReference type="GO" id="GO:0005576">
    <property type="term" value="C:extracellular region"/>
    <property type="evidence" value="ECO:0007669"/>
    <property type="project" value="UniProtKB-SubCell"/>
</dbReference>
<name>A0A6B2NTB2_9RHOB</name>
<evidence type="ECO:0000256" key="2">
    <source>
        <dbReference type="ARBA" id="ARBA00022525"/>
    </source>
</evidence>
<sequence>MVDPSRFTTVSDNSLLPFGGTLIAQGDDNEEGPFDITAIFETGFSFGSQTFTEMLIGTNGGVTFNTENPEVFFGNTLNAIDFSIAPFNDDLDTRTLPPGPNPGVYFDTNTDRDSVVVTWNTIGRFSNNVTTPNTFQLEIMDLGDGDAELIFRFFDMQGSNGQFHMGARTDDGLPVYLSGGAATDQLGEAANLETLVGNTGVAGVWQMRVIDGQLQPTDFGGEVQNGNSANNTLNGSPLNDVLSGGAGNDTIFGFDGIDTLNGNEDNDSILGGDDADLIHGDDGNDTLSGEEGNDSIFGDSGDDSLFGGNGTNELEGGAGADTLDGSGGGTSIAAYTTSATGLRVDLSNTASNTGDAVGDTYSNLFDLRGSAFGDELVGDNNSNDLFGGAGNDSLTGNDGNDLLEGQEDDDLLNGGAGNDTLDGGLGADNLIGGTGNDFASYRNATSGVVADLFDRTLNTGEAAGDTYSEILGLTGSKFADTLGGNTGNNDLRGDDGDDLLIGREGNDTLLGEDHDDVLVGGLGADQLNGGSGLDTASYADAATGVLADLASSGSNTGEAAGDTYNSIENLIGSTFADTLRGDNGDNLLSGGAANDSLVGSGGDDTLRGGAGEDTLVGGSGSDTADYSEAAAGLNADLSNSAGNTGEARGDVYSSIENLMGSGFGDTLTGDSGDNTLSGMAGDDLLHGNSGTDGFDGGEGSDTVSYAGGNFVVVDLEDNSANGGEANGDTFTGVEHLIGTDNSDDLLGDDENNNFFGGGNVDILNGRGGDDTLRGGAGNDTLTGGSGADNFMVETGMGNDVVTDFILGEDSIDFSLLSSAERDAVTFSTNGSGDRVVNLGDGSTMTLTGVPGNSAPTGAVTISGTARQGETLTANTDGVSDLDGIDTSTEAGQWLRNGTPIAGATGDTYTLTQADVGAQISVRYSYTDNFGTSESVTSTPTGAVENVNDAPTGAVTISGIARQGQTLTANTDAVADADGINEATEAGQWLRNGTPIAGATGDTYTLTQADVGAQISVRYSYTDNFGTSESVTSTPTGAVENVNDAPTGAVTISGTARVGETLSANTDAVADADGIIEATEAGQWLRNGTPIAGAINDTYTLVAADAGAQISVRYSYTDNFGTNESVTSAATGPVAGGSLTLVGTPGRDTLDGGDGDDDISGLGDNDVLRGFAGNDTLRGGDGADTLNGGEGDDVIIGGASGADLRDVVFAGAGNDSVDAGAGNDQVFGQGGNDTIAGGAGVDDLQGQDGDDVITGSAFSDLVFGGAGNDFVNGGFGSDRINGGTGADKFFHVGASGHGSDWVQDYNAAEGDVLLFGIGSATRDQFQVNFNHTENDAGERAGNDDVQEAFVIYRPTGQIMWALVDGAGQGSINLQIGSDVFDLRLPFEGL</sequence>
<feature type="region of interest" description="Disordered" evidence="3">
    <location>
        <begin position="669"/>
        <end position="700"/>
    </location>
</feature>
<dbReference type="InterPro" id="IPR018511">
    <property type="entry name" value="Hemolysin-typ_Ca-bd_CS"/>
</dbReference>
<dbReference type="EMBL" id="JAAGOX010000018">
    <property type="protein sequence ID" value="NDW45664.1"/>
    <property type="molecule type" value="Genomic_DNA"/>
</dbReference>
<feature type="region of interest" description="Disordered" evidence="3">
    <location>
        <begin position="592"/>
        <end position="622"/>
    </location>
</feature>
<dbReference type="SUPFAM" id="SSF51120">
    <property type="entry name" value="beta-Roll"/>
    <property type="match status" value="8"/>
</dbReference>
<dbReference type="PRINTS" id="PR00313">
    <property type="entry name" value="CABNDNGRPT"/>
</dbReference>
<feature type="region of interest" description="Disordered" evidence="3">
    <location>
        <begin position="388"/>
        <end position="408"/>
    </location>
</feature>
<protein>
    <recommendedName>
        <fullName evidence="5">Calcium-binding protein</fullName>
    </recommendedName>
</protein>
<dbReference type="InterPro" id="IPR050557">
    <property type="entry name" value="RTX_toxin/Mannuronan_C5-epim"/>
</dbReference>
<dbReference type="PANTHER" id="PTHR38340">
    <property type="entry name" value="S-LAYER PROTEIN"/>
    <property type="match status" value="1"/>
</dbReference>
<dbReference type="Gene3D" id="2.60.40.2700">
    <property type="match status" value="3"/>
</dbReference>
<dbReference type="InterPro" id="IPR011049">
    <property type="entry name" value="Serralysin-like_metalloprot_C"/>
</dbReference>
<dbReference type="GO" id="GO:0005509">
    <property type="term" value="F:calcium ion binding"/>
    <property type="evidence" value="ECO:0007669"/>
    <property type="project" value="InterPro"/>
</dbReference>
<dbReference type="InterPro" id="IPR001343">
    <property type="entry name" value="Hemolysn_Ca-bd"/>
</dbReference>
<comment type="caution">
    <text evidence="4">The sequence shown here is derived from an EMBL/GenBank/DDBJ whole genome shotgun (WGS) entry which is preliminary data.</text>
</comment>
<accession>A0A6B2NTB2</accession>
<feature type="compositionally biased region" description="Low complexity" evidence="3">
    <location>
        <begin position="294"/>
        <end position="306"/>
    </location>
</feature>
<dbReference type="PANTHER" id="PTHR38340:SF1">
    <property type="entry name" value="S-LAYER PROTEIN"/>
    <property type="match status" value="1"/>
</dbReference>
<evidence type="ECO:0000256" key="3">
    <source>
        <dbReference type="SAM" id="MobiDB-lite"/>
    </source>
</evidence>
<feature type="region of interest" description="Disordered" evidence="3">
    <location>
        <begin position="265"/>
        <end position="317"/>
    </location>
</feature>
<evidence type="ECO:0008006" key="5">
    <source>
        <dbReference type="Google" id="ProtNLM"/>
    </source>
</evidence>
<keyword evidence="2" id="KW-0964">Secreted</keyword>
<gene>
    <name evidence="4" type="ORF">G0P99_11905</name>
</gene>
<dbReference type="RefSeq" id="WP_164130037.1">
    <property type="nucleotide sequence ID" value="NZ_JAAGOX010000018.1"/>
</dbReference>
<dbReference type="PROSITE" id="PS00330">
    <property type="entry name" value="HEMOLYSIN_CALCIUM"/>
    <property type="match status" value="9"/>
</dbReference>
<reference evidence="4" key="1">
    <citation type="submission" date="2020-02" db="EMBL/GenBank/DDBJ databases">
        <title>Delineation of the pyrene-degrading pathway in Roseobacter clade bacteria by genomic analysis.</title>
        <authorList>
            <person name="Zhou H."/>
            <person name="Wang H."/>
        </authorList>
    </citation>
    <scope>NUCLEOTIDE SEQUENCE</scope>
    <source>
        <strain evidence="4">PrR005</strain>
    </source>
</reference>
<comment type="subcellular location">
    <subcellularLocation>
        <location evidence="1">Secreted</location>
    </subcellularLocation>
</comment>